<dbReference type="OrthoDB" id="392571at2759"/>
<protein>
    <submittedName>
        <fullName evidence="7">Pumilio homolog 23 isoform X1</fullName>
    </submittedName>
</protein>
<dbReference type="SMART" id="SM00025">
    <property type="entry name" value="Pumilio"/>
    <property type="match status" value="5"/>
</dbReference>
<proteinExistence type="predicted"/>
<evidence type="ECO:0000313" key="6">
    <source>
        <dbReference type="Proteomes" id="UP001652660"/>
    </source>
</evidence>
<feature type="compositionally biased region" description="Basic and acidic residues" evidence="5">
    <location>
        <begin position="681"/>
        <end position="691"/>
    </location>
</feature>
<dbReference type="GO" id="GO:0030688">
    <property type="term" value="C:preribosome, small subunit precursor"/>
    <property type="evidence" value="ECO:0007669"/>
    <property type="project" value="TreeGrafter"/>
</dbReference>
<dbReference type="SUPFAM" id="SSF48371">
    <property type="entry name" value="ARM repeat"/>
    <property type="match status" value="2"/>
</dbReference>
<dbReference type="PANTHER" id="PTHR13102">
    <property type="entry name" value="NUCLEOLAR PROTEIN 9"/>
    <property type="match status" value="1"/>
</dbReference>
<dbReference type="GeneID" id="113739973"/>
<feature type="region of interest" description="Disordered" evidence="5">
    <location>
        <begin position="1"/>
        <end position="36"/>
    </location>
</feature>
<feature type="region of interest" description="Disordered" evidence="5">
    <location>
        <begin position="661"/>
        <end position="707"/>
    </location>
</feature>
<dbReference type="GO" id="GO:0000480">
    <property type="term" value="P:endonucleolytic cleavage in 5'-ETS of tricistronic rRNA transcript (SSU-rRNA, 5.8S rRNA, LSU-rRNA)"/>
    <property type="evidence" value="ECO:0007669"/>
    <property type="project" value="TreeGrafter"/>
</dbReference>
<dbReference type="AlphaFoldDB" id="A0A6P6XB99"/>
<dbReference type="RefSeq" id="XP_027123222.1">
    <property type="nucleotide sequence ID" value="XM_027267421.2"/>
</dbReference>
<dbReference type="GO" id="GO:0000447">
    <property type="term" value="P:endonucleolytic cleavage in ITS1 to separate SSU-rRNA from 5.8S rRNA and LSU-rRNA from tricistronic rRNA transcript (SSU-rRNA, 5.8S rRNA, LSU-rRNA)"/>
    <property type="evidence" value="ECO:0007669"/>
    <property type="project" value="TreeGrafter"/>
</dbReference>
<feature type="compositionally biased region" description="Polar residues" evidence="5">
    <location>
        <begin position="15"/>
        <end position="33"/>
    </location>
</feature>
<feature type="repeat" description="Pumilio" evidence="4">
    <location>
        <begin position="527"/>
        <end position="562"/>
    </location>
</feature>
<feature type="compositionally biased region" description="Basic residues" evidence="5">
    <location>
        <begin position="667"/>
        <end position="680"/>
    </location>
</feature>
<keyword evidence="6" id="KW-1185">Reference proteome</keyword>
<dbReference type="Proteomes" id="UP001652660">
    <property type="component" value="Chromosome 4c"/>
</dbReference>
<dbReference type="GO" id="GO:0000472">
    <property type="term" value="P:endonucleolytic cleavage to generate mature 5'-end of SSU-rRNA from (SSU-rRNA, 5.8S rRNA, LSU-rRNA)"/>
    <property type="evidence" value="ECO:0007669"/>
    <property type="project" value="TreeGrafter"/>
</dbReference>
<name>A0A6P6XB99_COFAR</name>
<dbReference type="Pfam" id="PF22493">
    <property type="entry name" value="PUF_NOP9"/>
    <property type="match status" value="1"/>
</dbReference>
<dbReference type="PANTHER" id="PTHR13102:SF0">
    <property type="entry name" value="NUCLEOLAR PROTEIN 9"/>
    <property type="match status" value="1"/>
</dbReference>
<dbReference type="GO" id="GO:0030686">
    <property type="term" value="C:90S preribosome"/>
    <property type="evidence" value="ECO:0007669"/>
    <property type="project" value="TreeGrafter"/>
</dbReference>
<dbReference type="InterPro" id="IPR001313">
    <property type="entry name" value="Pumilio_RNA-bd_rpt"/>
</dbReference>
<keyword evidence="2" id="KW-0810">Translation regulation</keyword>
<keyword evidence="1" id="KW-0677">Repeat</keyword>
<evidence type="ECO:0000313" key="7">
    <source>
        <dbReference type="RefSeq" id="XP_027123222.1"/>
    </source>
</evidence>
<keyword evidence="3" id="KW-0694">RNA-binding</keyword>
<sequence>MGRKPFRKRAGYDGNHSSQGFGGQMNRTGTFSKPLQHDEASVPHASFVRKQVDPETSKYFTEIANVIEGSEIDLEERAVICGNALEEARGKEVQLATDYIISHTLQTLLEGCSVEHLCGFLRNCQSNFSLIAMDRSGSHVVETALKALAMHLQDTDNQSLIEDTLTTISRMIVVNPVDIMWNCYGSHVIRSLLCLCGGVPLDPSGFHSTKSSTVLAERLNSRVSPQSNNDLKNLQQRFPELLEFLVSEMLSCARKDMAVLRVNQYGSLVLQTSLKLLARQEQLLLDIVPVILGCSSENANEGNLIENTVVQKLLPLMEKTAFSHLMEVILEVAPDSLYEELFVKVFRNSLFPLSSQQCGNFVVQALISHARTKDQMDLIWVDLGTKLKDLFEMGRSGVVASLVAACERLHSHENKCSQALAAAVCAMDESPRCIVPRILFLDKYFSSEDKSNCYWPDGVKMHVVGSLILQTIFRLPCEFIQSYITSITSLEDSQVLEASKDACGSRVIEAFLSSNASSKQKRKLVIKLRGHFGELSVHSLGSFTVDKCFDASSASLRETIVSELVPVQKDLLKTKQGPYLLRKLDVEGFAKRPDQWKLRQASKQSVLKEFYDAFGPPETKSSKNKSFVADANRKSQPDRMQEIRKEIDNSLVNVAPHFGNQFLAHQTSKKAKNSGRKRPRERTSRARDARGGGDLGNKKKKKHNRNG</sequence>
<reference evidence="6" key="1">
    <citation type="journal article" date="2025" name="Foods">
        <title>Unveiling the Microbial Signatures of Arabica Coffee Cherries: Insights into Ripeness Specific Diversity, Functional Traits, and Implications for Quality and Safety.</title>
        <authorList>
            <consortium name="RefSeq"/>
            <person name="Tenea G.N."/>
            <person name="Cifuentes V."/>
            <person name="Reyes P."/>
            <person name="Cevallos-Vallejos M."/>
        </authorList>
    </citation>
    <scope>NUCLEOTIDE SEQUENCE [LARGE SCALE GENOMIC DNA]</scope>
</reference>
<feature type="region of interest" description="Disordered" evidence="5">
    <location>
        <begin position="614"/>
        <end position="639"/>
    </location>
</feature>
<gene>
    <name evidence="7" type="primary">LOC113739973</name>
</gene>
<dbReference type="Gene3D" id="1.25.10.10">
    <property type="entry name" value="Leucine-rich Repeat Variant"/>
    <property type="match status" value="2"/>
</dbReference>
<dbReference type="PROSITE" id="PS50302">
    <property type="entry name" value="PUM"/>
    <property type="match status" value="1"/>
</dbReference>
<evidence type="ECO:0000256" key="4">
    <source>
        <dbReference type="PROSITE-ProRule" id="PRU00317"/>
    </source>
</evidence>
<evidence type="ECO:0000256" key="1">
    <source>
        <dbReference type="ARBA" id="ARBA00022737"/>
    </source>
</evidence>
<evidence type="ECO:0000256" key="5">
    <source>
        <dbReference type="SAM" id="MobiDB-lite"/>
    </source>
</evidence>
<dbReference type="GO" id="GO:0006417">
    <property type="term" value="P:regulation of translation"/>
    <property type="evidence" value="ECO:0007669"/>
    <property type="project" value="UniProtKB-KW"/>
</dbReference>
<organism evidence="6 7">
    <name type="scientific">Coffea arabica</name>
    <name type="common">Arabian coffee</name>
    <dbReference type="NCBI Taxonomy" id="13443"/>
    <lineage>
        <taxon>Eukaryota</taxon>
        <taxon>Viridiplantae</taxon>
        <taxon>Streptophyta</taxon>
        <taxon>Embryophyta</taxon>
        <taxon>Tracheophyta</taxon>
        <taxon>Spermatophyta</taxon>
        <taxon>Magnoliopsida</taxon>
        <taxon>eudicotyledons</taxon>
        <taxon>Gunneridae</taxon>
        <taxon>Pentapetalae</taxon>
        <taxon>asterids</taxon>
        <taxon>lamiids</taxon>
        <taxon>Gentianales</taxon>
        <taxon>Rubiaceae</taxon>
        <taxon>Ixoroideae</taxon>
        <taxon>Gardenieae complex</taxon>
        <taxon>Bertiereae - Coffeeae clade</taxon>
        <taxon>Coffeeae</taxon>
        <taxon>Coffea</taxon>
    </lineage>
</organism>
<dbReference type="GO" id="GO:0003723">
    <property type="term" value="F:RNA binding"/>
    <property type="evidence" value="ECO:0007669"/>
    <property type="project" value="UniProtKB-KW"/>
</dbReference>
<reference evidence="7" key="2">
    <citation type="submission" date="2025-08" db="UniProtKB">
        <authorList>
            <consortium name="RefSeq"/>
        </authorList>
    </citation>
    <scope>IDENTIFICATION</scope>
    <source>
        <tissue evidence="7">Leaves</tissue>
    </source>
</reference>
<dbReference type="GO" id="GO:0000056">
    <property type="term" value="P:ribosomal small subunit export from nucleus"/>
    <property type="evidence" value="ECO:0007669"/>
    <property type="project" value="TreeGrafter"/>
</dbReference>
<feature type="compositionally biased region" description="Basic residues" evidence="5">
    <location>
        <begin position="698"/>
        <end position="707"/>
    </location>
</feature>
<dbReference type="InterPro" id="IPR016024">
    <property type="entry name" value="ARM-type_fold"/>
</dbReference>
<dbReference type="GO" id="GO:0005730">
    <property type="term" value="C:nucleolus"/>
    <property type="evidence" value="ECO:0007669"/>
    <property type="project" value="TreeGrafter"/>
</dbReference>
<dbReference type="InterPro" id="IPR011989">
    <property type="entry name" value="ARM-like"/>
</dbReference>
<accession>A0A6P6XB99</accession>
<dbReference type="InterPro" id="IPR040000">
    <property type="entry name" value="NOP9"/>
</dbReference>
<evidence type="ECO:0000256" key="3">
    <source>
        <dbReference type="ARBA" id="ARBA00022884"/>
    </source>
</evidence>
<evidence type="ECO:0000256" key="2">
    <source>
        <dbReference type="ARBA" id="ARBA00022845"/>
    </source>
</evidence>